<dbReference type="AlphaFoldDB" id="A0A0G9GJD7"/>
<dbReference type="EMBL" id="LUXM01000019">
    <property type="protein sequence ID" value="KZU96463.1"/>
    <property type="molecule type" value="Genomic_DNA"/>
</dbReference>
<dbReference type="RefSeq" id="WP_003642314.1">
    <property type="nucleotide sequence ID" value="NZ_AP018405.1"/>
</dbReference>
<dbReference type="OMA" id="PSACIHR"/>
<accession>A0A0G9GJD7</accession>
<evidence type="ECO:0000313" key="2">
    <source>
        <dbReference type="EMBL" id="KZU96463.1"/>
    </source>
</evidence>
<feature type="domain" description="TfoX C-terminal" evidence="1">
    <location>
        <begin position="14"/>
        <end position="89"/>
    </location>
</feature>
<reference evidence="2 4" key="1">
    <citation type="submission" date="2016-03" db="EMBL/GenBank/DDBJ databases">
        <title>Comparative genomics of 54 Lactobacillus plantarum strains reveals genomic uncoupling from niche constraints.</title>
        <authorList>
            <person name="Martino M.E."/>
        </authorList>
    </citation>
    <scope>NUCLEOTIDE SEQUENCE [LARGE SCALE GENOMIC DNA]</scope>
    <source>
        <strain evidence="2 4">19.1</strain>
    </source>
</reference>
<name>A0A0G9GJD7_LACPN</name>
<dbReference type="GeneID" id="77216211"/>
<sequence>MIMNRKDLNLVALLTTLPNIGPTLAKQLQAVAITTPEQLKSTGSKVAFTAIKKANPHACIQLLYSLQGAIENCAYPQLSPATREDLKQFFRSLL</sequence>
<dbReference type="InterPro" id="IPR007077">
    <property type="entry name" value="TfoX_C"/>
</dbReference>
<organism evidence="2 4">
    <name type="scientific">Lactiplantibacillus plantarum</name>
    <name type="common">Lactobacillus plantarum</name>
    <dbReference type="NCBI Taxonomy" id="1590"/>
    <lineage>
        <taxon>Bacteria</taxon>
        <taxon>Bacillati</taxon>
        <taxon>Bacillota</taxon>
        <taxon>Bacilli</taxon>
        <taxon>Lactobacillales</taxon>
        <taxon>Lactobacillaceae</taxon>
        <taxon>Lactiplantibacillus</taxon>
    </lineage>
</organism>
<evidence type="ECO:0000259" key="1">
    <source>
        <dbReference type="Pfam" id="PF04994"/>
    </source>
</evidence>
<dbReference type="PATRIC" id="fig|1590.144.peg.2658"/>
<dbReference type="Proteomes" id="UP000595466">
    <property type="component" value="Chromosome"/>
</dbReference>
<dbReference type="KEGG" id="lpb:SH83_12805"/>
<dbReference type="Proteomes" id="UP000076882">
    <property type="component" value="Unassembled WGS sequence"/>
</dbReference>
<dbReference type="InterPro" id="IPR047525">
    <property type="entry name" value="TfoX-like"/>
</dbReference>
<dbReference type="PANTHER" id="PTHR36121:SF1">
    <property type="entry name" value="PROTEIN SXY"/>
    <property type="match status" value="1"/>
</dbReference>
<reference evidence="3 5" key="2">
    <citation type="submission" date="2020-12" db="EMBL/GenBank/DDBJ databases">
        <title>Whole genome sequencing of Lactobacillus plantarum PC518.</title>
        <authorList>
            <person name="Guo Q."/>
        </authorList>
    </citation>
    <scope>NUCLEOTIDE SEQUENCE [LARGE SCALE GENOMIC DNA]</scope>
    <source>
        <strain evidence="3 5">PC518</strain>
    </source>
</reference>
<proteinExistence type="predicted"/>
<protein>
    <submittedName>
        <fullName evidence="3">TfoX/Sxy family protein</fullName>
    </submittedName>
</protein>
<evidence type="ECO:0000313" key="5">
    <source>
        <dbReference type="Proteomes" id="UP000595466"/>
    </source>
</evidence>
<gene>
    <name evidence="3" type="ORF">JH395_02590</name>
    <name evidence="2" type="ORF">Lp19_1075</name>
</gene>
<dbReference type="Gene3D" id="1.10.150.20">
    <property type="entry name" value="5' to 3' exonuclease, C-terminal subdomain"/>
    <property type="match status" value="1"/>
</dbReference>
<evidence type="ECO:0000313" key="4">
    <source>
        <dbReference type="Proteomes" id="UP000076882"/>
    </source>
</evidence>
<dbReference type="PANTHER" id="PTHR36121">
    <property type="entry name" value="PROTEIN SXY"/>
    <property type="match status" value="1"/>
</dbReference>
<dbReference type="EMBL" id="CP066817">
    <property type="protein sequence ID" value="QQM61461.1"/>
    <property type="molecule type" value="Genomic_DNA"/>
</dbReference>
<dbReference type="Pfam" id="PF04994">
    <property type="entry name" value="TfoX_C"/>
    <property type="match status" value="1"/>
</dbReference>
<evidence type="ECO:0000313" key="3">
    <source>
        <dbReference type="EMBL" id="QQM61461.1"/>
    </source>
</evidence>